<dbReference type="Gene3D" id="3.10.129.10">
    <property type="entry name" value="Hotdog Thioesterase"/>
    <property type="match status" value="1"/>
</dbReference>
<dbReference type="GO" id="GO:0047617">
    <property type="term" value="F:fatty acyl-CoA hydrolase activity"/>
    <property type="evidence" value="ECO:0007669"/>
    <property type="project" value="InterPro"/>
</dbReference>
<comment type="caution">
    <text evidence="4">The sequence shown here is derived from an EMBL/GenBank/DDBJ whole genome shotgun (WGS) entry which is preliminary data.</text>
</comment>
<dbReference type="InterPro" id="IPR039298">
    <property type="entry name" value="ACOT13"/>
</dbReference>
<dbReference type="Proteomes" id="UP001140094">
    <property type="component" value="Unassembled WGS sequence"/>
</dbReference>
<sequence>EQLAAGVKLTTPPISRLKLQTIEPTGSKGDRITGARVVFSFSVEPSDCNTWGTIHGGCVFTVCNAAGKIATAVVAGGARNIVLTDLTTNYLSGVPVGSKVSVEMECLRTTKSIGFLRGSIRDAKGELCYVCVQNVSFEL</sequence>
<evidence type="ECO:0000256" key="1">
    <source>
        <dbReference type="ARBA" id="ARBA00008324"/>
    </source>
</evidence>
<evidence type="ECO:0000313" key="4">
    <source>
        <dbReference type="EMBL" id="KAJ2788503.1"/>
    </source>
</evidence>
<dbReference type="PANTHER" id="PTHR21660:SF1">
    <property type="entry name" value="ACYL-COENZYME A THIOESTERASE 13"/>
    <property type="match status" value="1"/>
</dbReference>
<feature type="non-terminal residue" evidence="4">
    <location>
        <position position="1"/>
    </location>
</feature>
<evidence type="ECO:0000313" key="5">
    <source>
        <dbReference type="Proteomes" id="UP001140094"/>
    </source>
</evidence>
<feature type="domain" description="Thioesterase" evidence="3">
    <location>
        <begin position="52"/>
        <end position="128"/>
    </location>
</feature>
<dbReference type="Pfam" id="PF03061">
    <property type="entry name" value="4HBT"/>
    <property type="match status" value="1"/>
</dbReference>
<evidence type="ECO:0000259" key="3">
    <source>
        <dbReference type="Pfam" id="PF03061"/>
    </source>
</evidence>
<protein>
    <recommendedName>
        <fullName evidence="3">Thioesterase domain-containing protein</fullName>
    </recommendedName>
</protein>
<organism evidence="4 5">
    <name type="scientific">Coemansia guatemalensis</name>
    <dbReference type="NCBI Taxonomy" id="2761395"/>
    <lineage>
        <taxon>Eukaryota</taxon>
        <taxon>Fungi</taxon>
        <taxon>Fungi incertae sedis</taxon>
        <taxon>Zoopagomycota</taxon>
        <taxon>Kickxellomycotina</taxon>
        <taxon>Kickxellomycetes</taxon>
        <taxon>Kickxellales</taxon>
        <taxon>Kickxellaceae</taxon>
        <taxon>Coemansia</taxon>
    </lineage>
</organism>
<dbReference type="CDD" id="cd03443">
    <property type="entry name" value="PaaI_thioesterase"/>
    <property type="match status" value="1"/>
</dbReference>
<dbReference type="OrthoDB" id="46529at2759"/>
<dbReference type="AlphaFoldDB" id="A0A9W8LPY7"/>
<keyword evidence="5" id="KW-1185">Reference proteome</keyword>
<evidence type="ECO:0000256" key="2">
    <source>
        <dbReference type="ARBA" id="ARBA00022801"/>
    </source>
</evidence>
<dbReference type="EMBL" id="JANBUO010004077">
    <property type="protein sequence ID" value="KAJ2788503.1"/>
    <property type="molecule type" value="Genomic_DNA"/>
</dbReference>
<keyword evidence="2" id="KW-0378">Hydrolase</keyword>
<dbReference type="InterPro" id="IPR029069">
    <property type="entry name" value="HotDog_dom_sf"/>
</dbReference>
<comment type="similarity">
    <text evidence="1">Belongs to the thioesterase PaaI family.</text>
</comment>
<proteinExistence type="inferred from homology"/>
<reference evidence="4" key="1">
    <citation type="submission" date="2022-07" db="EMBL/GenBank/DDBJ databases">
        <title>Phylogenomic reconstructions and comparative analyses of Kickxellomycotina fungi.</title>
        <authorList>
            <person name="Reynolds N.K."/>
            <person name="Stajich J.E."/>
            <person name="Barry K."/>
            <person name="Grigoriev I.V."/>
            <person name="Crous P."/>
            <person name="Smith M.E."/>
        </authorList>
    </citation>
    <scope>NUCLEOTIDE SEQUENCE</scope>
    <source>
        <strain evidence="4">NRRL 1565</strain>
    </source>
</reference>
<dbReference type="PANTHER" id="PTHR21660">
    <property type="entry name" value="THIOESTERASE SUPERFAMILY MEMBER-RELATED"/>
    <property type="match status" value="1"/>
</dbReference>
<name>A0A9W8LPY7_9FUNG</name>
<dbReference type="SUPFAM" id="SSF54637">
    <property type="entry name" value="Thioesterase/thiol ester dehydrase-isomerase"/>
    <property type="match status" value="1"/>
</dbReference>
<accession>A0A9W8LPY7</accession>
<dbReference type="InterPro" id="IPR006683">
    <property type="entry name" value="Thioestr_dom"/>
</dbReference>
<gene>
    <name evidence="4" type="ORF">H4R20_007367</name>
</gene>